<dbReference type="OrthoDB" id="407410at2759"/>
<evidence type="ECO:0000313" key="3">
    <source>
        <dbReference type="EMBL" id="EGC32587.1"/>
    </source>
</evidence>
<gene>
    <name evidence="3" type="ORF">DICPUDRAFT_38166</name>
</gene>
<dbReference type="KEGG" id="dpp:DICPUDRAFT_38166"/>
<dbReference type="RefSeq" id="XP_003290878.1">
    <property type="nucleotide sequence ID" value="XM_003290830.1"/>
</dbReference>
<sequence>MEDKTNNSSYFSSLLEKYISEENGKNIQIEPIQICSYLDENFYNESYLKNTEALKEQLKKEKEIIINLIERLNNKLSLNKLFNESSMSMNQLVDLSDKRKVVSSDLEKQFQQTSIDNLIKYTKLINQLTRIKKYFQILLIINSFYTKVKFCIKNDLLSLSLKPFINLIELQNNLNNLKVPSGPKLINNEYEITDQIFPHLTKVVDHVVGDTLSILEKKMKQALNQSLKDINWLSLTNSAIGSSSTSTSSTAIESNEELIKQINNEKDQQQQEILNNKLKTRNNFIKNFTNLILLQLAVQKYNSKIKNNDEKDQLNNDSNSINNNNNEANINNTNENINNTEINENINNNENNEEQATITSSPNQDENKNKKQEKTNNDYTKLWAINIILLPIVRGFKYHFQSDRVTNFIEKPEWAIHYIKKIIREYSKYLCLLQDELENNNVYYIDVHQWFISGLVETVKNKFRSEIKLFLQRPDHYKRYFYHTMEQIVDLQRFLLEEYAYPNSIEFGNVKGGIEMGLINDVDKIPVPFSIFQEKEIFNSWLELEIENCDQHFQALYNNEERFQLYYRDEFPDLDQLKPTNSAYELISILASLTERYQLLTDVNSQFEFFIKIQINLLLRYKNELKTVISILLSDGDQNLKELCYLFNSLNYIIKVLQDWDNELIFIEIYEYMNKNQSSLLNDENYSTLSNSLANKEDEDYSAFSVMISDYKQLLKSLKKKLVKDLFINFISKIGSYLKRGTFSNQIISGTSGSGSSISSYSKNIFSFSNFNKQKSKLFNDQPSNQQNNQENNEDENKNNNDEKDNDKSDNKQDKKDSNNTNNTNNNNNNRIINSEDYAQFDVSNEISNGLSSLRYQLGIIYRSLTPTKQPSVWKRLLIKIDKYLFDLLLNYQPKFTENDGKQFSKDIKTLLLIFNSFSNSPENYMKKIIESTILLRLSNQEFNQFKDDFTNKLKVNLEEELLQKYQIYNLSNDQINTLLKLRI</sequence>
<proteinExistence type="predicted"/>
<dbReference type="EMBL" id="GL871185">
    <property type="protein sequence ID" value="EGC32587.1"/>
    <property type="molecule type" value="Genomic_DNA"/>
</dbReference>
<dbReference type="PROSITE" id="PS51386">
    <property type="entry name" value="RINT1_TIP20"/>
    <property type="match status" value="1"/>
</dbReference>
<dbReference type="OMA" id="RYFYHTM"/>
<evidence type="ECO:0000256" key="2">
    <source>
        <dbReference type="SAM" id="MobiDB-lite"/>
    </source>
</evidence>
<feature type="region of interest" description="Disordered" evidence="2">
    <location>
        <begin position="777"/>
        <end position="833"/>
    </location>
</feature>
<feature type="coiled-coil region" evidence="1">
    <location>
        <begin position="252"/>
        <end position="279"/>
    </location>
</feature>
<feature type="compositionally biased region" description="Low complexity" evidence="2">
    <location>
        <begin position="315"/>
        <end position="335"/>
    </location>
</feature>
<dbReference type="eggNOG" id="KOG2218">
    <property type="taxonomic scope" value="Eukaryota"/>
</dbReference>
<dbReference type="GO" id="GO:0070939">
    <property type="term" value="C:Dsl1/NZR complex"/>
    <property type="evidence" value="ECO:0000318"/>
    <property type="project" value="GO_Central"/>
</dbReference>
<dbReference type="Pfam" id="PF04437">
    <property type="entry name" value="RINT1_TIP1"/>
    <property type="match status" value="2"/>
</dbReference>
<dbReference type="Proteomes" id="UP000001064">
    <property type="component" value="Unassembled WGS sequence"/>
</dbReference>
<name>F0ZTZ2_DICPU</name>
<dbReference type="InParanoid" id="F0ZTZ2"/>
<dbReference type="PANTHER" id="PTHR13520">
    <property type="entry name" value="RAD50-INTERACTING PROTEIN 1 RINT-1"/>
    <property type="match status" value="1"/>
</dbReference>
<organism evidence="3 4">
    <name type="scientific">Dictyostelium purpureum</name>
    <name type="common">Slime mold</name>
    <dbReference type="NCBI Taxonomy" id="5786"/>
    <lineage>
        <taxon>Eukaryota</taxon>
        <taxon>Amoebozoa</taxon>
        <taxon>Evosea</taxon>
        <taxon>Eumycetozoa</taxon>
        <taxon>Dictyostelia</taxon>
        <taxon>Dictyosteliales</taxon>
        <taxon>Dictyosteliaceae</taxon>
        <taxon>Dictyostelium</taxon>
    </lineage>
</organism>
<dbReference type="AlphaFoldDB" id="F0ZTZ2"/>
<feature type="compositionally biased region" description="Low complexity" evidence="2">
    <location>
        <begin position="819"/>
        <end position="830"/>
    </location>
</feature>
<feature type="coiled-coil region" evidence="1">
    <location>
        <begin position="44"/>
        <end position="75"/>
    </location>
</feature>
<dbReference type="VEuPathDB" id="AmoebaDB:DICPUDRAFT_38166"/>
<feature type="region of interest" description="Disordered" evidence="2">
    <location>
        <begin position="353"/>
        <end position="373"/>
    </location>
</feature>
<evidence type="ECO:0000313" key="4">
    <source>
        <dbReference type="Proteomes" id="UP000001064"/>
    </source>
</evidence>
<keyword evidence="4" id="KW-1185">Reference proteome</keyword>
<accession>F0ZTZ2</accession>
<reference evidence="4" key="1">
    <citation type="journal article" date="2011" name="Genome Biol.">
        <title>Comparative genomics of the social amoebae Dictyostelium discoideum and Dictyostelium purpureum.</title>
        <authorList>
            <consortium name="US DOE Joint Genome Institute (JGI-PGF)"/>
            <person name="Sucgang R."/>
            <person name="Kuo A."/>
            <person name="Tian X."/>
            <person name="Salerno W."/>
            <person name="Parikh A."/>
            <person name="Feasley C.L."/>
            <person name="Dalin E."/>
            <person name="Tu H."/>
            <person name="Huang E."/>
            <person name="Barry K."/>
            <person name="Lindquist E."/>
            <person name="Shapiro H."/>
            <person name="Bruce D."/>
            <person name="Schmutz J."/>
            <person name="Salamov A."/>
            <person name="Fey P."/>
            <person name="Gaudet P."/>
            <person name="Anjard C."/>
            <person name="Babu M.M."/>
            <person name="Basu S."/>
            <person name="Bushmanova Y."/>
            <person name="van der Wel H."/>
            <person name="Katoh-Kurasawa M."/>
            <person name="Dinh C."/>
            <person name="Coutinho P.M."/>
            <person name="Saito T."/>
            <person name="Elias M."/>
            <person name="Schaap P."/>
            <person name="Kay R.R."/>
            <person name="Henrissat B."/>
            <person name="Eichinger L."/>
            <person name="Rivero F."/>
            <person name="Putnam N.H."/>
            <person name="West C.M."/>
            <person name="Loomis W.F."/>
            <person name="Chisholm R.L."/>
            <person name="Shaulsky G."/>
            <person name="Strassmann J.E."/>
            <person name="Queller D.C."/>
            <person name="Kuspa A."/>
            <person name="Grigoriev I.V."/>
        </authorList>
    </citation>
    <scope>NUCLEOTIDE SEQUENCE [LARGE SCALE GENOMIC DNA]</scope>
    <source>
        <strain evidence="4">QSDP1</strain>
    </source>
</reference>
<protein>
    <submittedName>
        <fullName evidence="3">Uncharacterized protein</fullName>
    </submittedName>
</protein>
<dbReference type="InterPro" id="IPR007528">
    <property type="entry name" value="RINT1_Tip20"/>
</dbReference>
<keyword evidence="1" id="KW-0175">Coiled coil</keyword>
<dbReference type="STRING" id="5786.F0ZTZ2"/>
<feature type="region of interest" description="Disordered" evidence="2">
    <location>
        <begin position="308"/>
        <end position="335"/>
    </location>
</feature>
<dbReference type="GO" id="GO:0006888">
    <property type="term" value="P:endoplasmic reticulum to Golgi vesicle-mediated transport"/>
    <property type="evidence" value="ECO:0007669"/>
    <property type="project" value="InterPro"/>
</dbReference>
<feature type="compositionally biased region" description="Basic and acidic residues" evidence="2">
    <location>
        <begin position="795"/>
        <end position="818"/>
    </location>
</feature>
<dbReference type="GO" id="GO:0006890">
    <property type="term" value="P:retrograde vesicle-mediated transport, Golgi to endoplasmic reticulum"/>
    <property type="evidence" value="ECO:0000318"/>
    <property type="project" value="GO_Central"/>
</dbReference>
<evidence type="ECO:0000256" key="1">
    <source>
        <dbReference type="SAM" id="Coils"/>
    </source>
</evidence>
<dbReference type="GO" id="GO:0060628">
    <property type="term" value="P:regulation of ER to Golgi vesicle-mediated transport"/>
    <property type="evidence" value="ECO:0000318"/>
    <property type="project" value="GO_Central"/>
</dbReference>
<dbReference type="PANTHER" id="PTHR13520:SF0">
    <property type="entry name" value="RAD50-INTERACTING PROTEIN 1"/>
    <property type="match status" value="1"/>
</dbReference>
<dbReference type="FunCoup" id="F0ZTZ2">
    <property type="interactions" value="34"/>
</dbReference>
<dbReference type="GeneID" id="10508668"/>